<feature type="compositionally biased region" description="Polar residues" evidence="1">
    <location>
        <begin position="436"/>
        <end position="446"/>
    </location>
</feature>
<feature type="region of interest" description="Disordered" evidence="1">
    <location>
        <begin position="63"/>
        <end position="84"/>
    </location>
</feature>
<evidence type="ECO:0000256" key="3">
    <source>
        <dbReference type="SAM" id="SignalP"/>
    </source>
</evidence>
<gene>
    <name evidence="4" type="ORF">GCM10009733_006230</name>
</gene>
<name>A0ABP4QP74_9ACTN</name>
<evidence type="ECO:0008006" key="6">
    <source>
        <dbReference type="Google" id="ProtNLM"/>
    </source>
</evidence>
<feature type="signal peptide" evidence="3">
    <location>
        <begin position="1"/>
        <end position="28"/>
    </location>
</feature>
<feature type="transmembrane region" description="Helical" evidence="2">
    <location>
        <begin position="366"/>
        <end position="385"/>
    </location>
</feature>
<keyword evidence="5" id="KW-1185">Reference proteome</keyword>
<keyword evidence="3" id="KW-0732">Signal</keyword>
<evidence type="ECO:0000313" key="4">
    <source>
        <dbReference type="EMBL" id="GAA1612938.1"/>
    </source>
</evidence>
<feature type="transmembrane region" description="Helical" evidence="2">
    <location>
        <begin position="282"/>
        <end position="301"/>
    </location>
</feature>
<organism evidence="4 5">
    <name type="scientific">Nonomuraea maheshkhaliensis</name>
    <dbReference type="NCBI Taxonomy" id="419590"/>
    <lineage>
        <taxon>Bacteria</taxon>
        <taxon>Bacillati</taxon>
        <taxon>Actinomycetota</taxon>
        <taxon>Actinomycetes</taxon>
        <taxon>Streptosporangiales</taxon>
        <taxon>Streptosporangiaceae</taxon>
        <taxon>Nonomuraea</taxon>
    </lineage>
</organism>
<dbReference type="EMBL" id="BAAAMU010000003">
    <property type="protein sequence ID" value="GAA1612938.1"/>
    <property type="molecule type" value="Genomic_DNA"/>
</dbReference>
<reference evidence="5" key="1">
    <citation type="journal article" date="2019" name="Int. J. Syst. Evol. Microbiol.">
        <title>The Global Catalogue of Microorganisms (GCM) 10K type strain sequencing project: providing services to taxonomists for standard genome sequencing and annotation.</title>
        <authorList>
            <consortium name="The Broad Institute Genomics Platform"/>
            <consortium name="The Broad Institute Genome Sequencing Center for Infectious Disease"/>
            <person name="Wu L."/>
            <person name="Ma J."/>
        </authorList>
    </citation>
    <scope>NUCLEOTIDE SEQUENCE [LARGE SCALE GENOMIC DNA]</scope>
    <source>
        <strain evidence="5">JCM 13929</strain>
    </source>
</reference>
<keyword evidence="2" id="KW-0472">Membrane</keyword>
<sequence>MRSHHGPTARTIGVLLLTLVMFVGPAEAGTGAAETTPQGSVPPSSPVDSQVVPHPAALAMTTPTATSTAIATPSPSGTAPTPKPWELLPTIPPELCKVPSPIIALYCNTPRIQEAGDAAGQGLRDAATEAFEQGVIKPMANLALDAIRSLVGVFVTLFVTFTSFDLRAQGALTLYGVTIAIGWLISVVLVVAQMMRTMVQGRPVPLIQAGAGLTITAFVGGAGVGLTALAMEGANVVTKIIFDQMSADGQPMDQQGIQEQILTLMSLTNNAVGAVPSIFVQWQLSILVILVLIIQIVVVLLRNATLPLLALLLPIAASGMVGGGATRQWMPKIITAGAAIIVYQPAVALIITAATRQWSAARDAHGLVYGLVMLVLSLIAMPALLRVFAPLGVVAGGGGSGGGMTRALTDLAMMAGRSGSRDDGGVEAAGGDVEQIQPTSAGQFAQQREADTSAPAEGSATTPADPAAGSAVPADLPVSGDAPSATPPPTAEEPAATTAEAAPSTPQPDTASAPLTSATTTAAETPGTAATTATAGPGGAVVYFAAEAADHGLHVVEQHVGAAGEAATPHPVDQHPAPASDSGDGGFHDRS</sequence>
<feature type="region of interest" description="Disordered" evidence="1">
    <location>
        <begin position="560"/>
        <end position="591"/>
    </location>
</feature>
<dbReference type="Proteomes" id="UP001500064">
    <property type="component" value="Unassembled WGS sequence"/>
</dbReference>
<keyword evidence="2" id="KW-0812">Transmembrane</keyword>
<feature type="region of interest" description="Disordered" evidence="1">
    <location>
        <begin position="416"/>
        <end position="534"/>
    </location>
</feature>
<evidence type="ECO:0000256" key="2">
    <source>
        <dbReference type="SAM" id="Phobius"/>
    </source>
</evidence>
<proteinExistence type="predicted"/>
<feature type="transmembrane region" description="Helical" evidence="2">
    <location>
        <begin position="204"/>
        <end position="229"/>
    </location>
</feature>
<evidence type="ECO:0000256" key="1">
    <source>
        <dbReference type="SAM" id="MobiDB-lite"/>
    </source>
</evidence>
<accession>A0ABP4QP74</accession>
<feature type="transmembrane region" description="Helical" evidence="2">
    <location>
        <begin position="333"/>
        <end position="354"/>
    </location>
</feature>
<feature type="transmembrane region" description="Helical" evidence="2">
    <location>
        <begin position="308"/>
        <end position="327"/>
    </location>
</feature>
<comment type="caution">
    <text evidence="4">The sequence shown here is derived from an EMBL/GenBank/DDBJ whole genome shotgun (WGS) entry which is preliminary data.</text>
</comment>
<feature type="chain" id="PRO_5047358221" description="TrbL/VirB6 plasmid conjugal transfer protein" evidence="3">
    <location>
        <begin position="29"/>
        <end position="591"/>
    </location>
</feature>
<feature type="transmembrane region" description="Helical" evidence="2">
    <location>
        <begin position="172"/>
        <end position="192"/>
    </location>
</feature>
<evidence type="ECO:0000313" key="5">
    <source>
        <dbReference type="Proteomes" id="UP001500064"/>
    </source>
</evidence>
<protein>
    <recommendedName>
        <fullName evidence="6">TrbL/VirB6 plasmid conjugal transfer protein</fullName>
    </recommendedName>
</protein>
<keyword evidence="2" id="KW-1133">Transmembrane helix</keyword>
<feature type="compositionally biased region" description="Low complexity" evidence="1">
    <location>
        <begin position="63"/>
        <end position="80"/>
    </location>
</feature>
<feature type="compositionally biased region" description="Low complexity" evidence="1">
    <location>
        <begin position="492"/>
        <end position="534"/>
    </location>
</feature>
<feature type="region of interest" description="Disordered" evidence="1">
    <location>
        <begin position="30"/>
        <end position="51"/>
    </location>
</feature>